<dbReference type="AlphaFoldDB" id="A0A1I1RMM3"/>
<feature type="non-terminal residue" evidence="2">
    <location>
        <position position="44"/>
    </location>
</feature>
<keyword evidence="3" id="KW-1185">Reference proteome</keyword>
<dbReference type="EMBL" id="FOLG01000043">
    <property type="protein sequence ID" value="SFD35596.1"/>
    <property type="molecule type" value="Genomic_DNA"/>
</dbReference>
<organism evidence="2 3">
    <name type="scientific">Tropicimonas isoalkanivorans</name>
    <dbReference type="NCBI Taxonomy" id="441112"/>
    <lineage>
        <taxon>Bacteria</taxon>
        <taxon>Pseudomonadati</taxon>
        <taxon>Pseudomonadota</taxon>
        <taxon>Alphaproteobacteria</taxon>
        <taxon>Rhodobacterales</taxon>
        <taxon>Roseobacteraceae</taxon>
        <taxon>Tropicimonas</taxon>
    </lineage>
</organism>
<evidence type="ECO:0000313" key="2">
    <source>
        <dbReference type="EMBL" id="SFD35596.1"/>
    </source>
</evidence>
<name>A0A1I1RMM3_9RHOB</name>
<dbReference type="Proteomes" id="UP000198728">
    <property type="component" value="Unassembled WGS sequence"/>
</dbReference>
<accession>A0A1I1RMM3</accession>
<evidence type="ECO:0000256" key="1">
    <source>
        <dbReference type="SAM" id="MobiDB-lite"/>
    </source>
</evidence>
<sequence>MPSISQRRACVARAVGQTDAPSDGDAVKSEDGRKIRTKPCDGGG</sequence>
<feature type="compositionally biased region" description="Basic and acidic residues" evidence="1">
    <location>
        <begin position="25"/>
        <end position="34"/>
    </location>
</feature>
<proteinExistence type="predicted"/>
<protein>
    <submittedName>
        <fullName evidence="2">Uncharacterized protein</fullName>
    </submittedName>
</protein>
<feature type="region of interest" description="Disordered" evidence="1">
    <location>
        <begin position="1"/>
        <end position="44"/>
    </location>
</feature>
<evidence type="ECO:0000313" key="3">
    <source>
        <dbReference type="Proteomes" id="UP000198728"/>
    </source>
</evidence>
<reference evidence="2 3" key="1">
    <citation type="submission" date="2016-10" db="EMBL/GenBank/DDBJ databases">
        <authorList>
            <person name="de Groot N.N."/>
        </authorList>
    </citation>
    <scope>NUCLEOTIDE SEQUENCE [LARGE SCALE GENOMIC DNA]</scope>
    <source>
        <strain evidence="2 3">DSM 19548</strain>
    </source>
</reference>
<gene>
    <name evidence="2" type="ORF">SAMN04488094_1431</name>
</gene>